<dbReference type="GO" id="GO:0003676">
    <property type="term" value="F:nucleic acid binding"/>
    <property type="evidence" value="ECO:0007669"/>
    <property type="project" value="InterPro"/>
</dbReference>
<proteinExistence type="predicted"/>
<dbReference type="PANTHER" id="PTHR47326">
    <property type="entry name" value="TRANSPOSABLE ELEMENT TC3 TRANSPOSASE-LIKE PROTEIN"/>
    <property type="match status" value="1"/>
</dbReference>
<dbReference type="OrthoDB" id="6759184at2759"/>
<accession>A0A4Y2P2J7</accession>
<dbReference type="Pfam" id="PF16087">
    <property type="entry name" value="DUF4817"/>
    <property type="match status" value="1"/>
</dbReference>
<dbReference type="Proteomes" id="UP000499080">
    <property type="component" value="Unassembled WGS sequence"/>
</dbReference>
<dbReference type="InterPro" id="IPR032135">
    <property type="entry name" value="DUF4817"/>
</dbReference>
<sequence length="245" mass="28535">MAFEQKAQCVLWFHETKLPINVQRAFRRCYGHNPPDTKSIKRWYEKFKETGSVTDLSRSGRPSVSEATVELVRQSFQRSSTKSTRQASRELQILQTSLVRILHKRLRLHAYKVQIVQDLQPNDCPRRAEFAIQFLNRIDIESNYLNRICFSDESTFHVSGMVNRHNVRIWGSENAHASAQLQRDSPKVNVRYGLMHNKVIGPFFFTGKSITANVLNLLQLFIAPQLEEFQPWIMFQQEHPHTGVP</sequence>
<protein>
    <recommendedName>
        <fullName evidence="1">DUF4817 domain-containing protein</fullName>
    </recommendedName>
</protein>
<dbReference type="Gene3D" id="3.30.420.10">
    <property type="entry name" value="Ribonuclease H-like superfamily/Ribonuclease H"/>
    <property type="match status" value="1"/>
</dbReference>
<name>A0A4Y2P2J7_ARAVE</name>
<evidence type="ECO:0000313" key="2">
    <source>
        <dbReference type="EMBL" id="GBN44750.1"/>
    </source>
</evidence>
<comment type="caution">
    <text evidence="2">The sequence shown here is derived from an EMBL/GenBank/DDBJ whole genome shotgun (WGS) entry which is preliminary data.</text>
</comment>
<reference evidence="2 3" key="1">
    <citation type="journal article" date="2019" name="Sci. Rep.">
        <title>Orb-weaving spider Araneus ventricosus genome elucidates the spidroin gene catalogue.</title>
        <authorList>
            <person name="Kono N."/>
            <person name="Nakamura H."/>
            <person name="Ohtoshi R."/>
            <person name="Moran D.A.P."/>
            <person name="Shinohara A."/>
            <person name="Yoshida Y."/>
            <person name="Fujiwara M."/>
            <person name="Mori M."/>
            <person name="Tomita M."/>
            <person name="Arakawa K."/>
        </authorList>
    </citation>
    <scope>NUCLEOTIDE SEQUENCE [LARGE SCALE GENOMIC DNA]</scope>
</reference>
<feature type="domain" description="DUF4817" evidence="1">
    <location>
        <begin position="3"/>
        <end position="54"/>
    </location>
</feature>
<dbReference type="PANTHER" id="PTHR47326:SF1">
    <property type="entry name" value="HTH PSQ-TYPE DOMAIN-CONTAINING PROTEIN"/>
    <property type="match status" value="1"/>
</dbReference>
<gene>
    <name evidence="2" type="ORF">AVEN_13746_1</name>
</gene>
<dbReference type="AlphaFoldDB" id="A0A4Y2P2J7"/>
<dbReference type="EMBL" id="BGPR01010188">
    <property type="protein sequence ID" value="GBN44750.1"/>
    <property type="molecule type" value="Genomic_DNA"/>
</dbReference>
<dbReference type="InterPro" id="IPR036397">
    <property type="entry name" value="RNaseH_sf"/>
</dbReference>
<organism evidence="2 3">
    <name type="scientific">Araneus ventricosus</name>
    <name type="common">Orbweaver spider</name>
    <name type="synonym">Epeira ventricosa</name>
    <dbReference type="NCBI Taxonomy" id="182803"/>
    <lineage>
        <taxon>Eukaryota</taxon>
        <taxon>Metazoa</taxon>
        <taxon>Ecdysozoa</taxon>
        <taxon>Arthropoda</taxon>
        <taxon>Chelicerata</taxon>
        <taxon>Arachnida</taxon>
        <taxon>Araneae</taxon>
        <taxon>Araneomorphae</taxon>
        <taxon>Entelegynae</taxon>
        <taxon>Araneoidea</taxon>
        <taxon>Araneidae</taxon>
        <taxon>Araneus</taxon>
    </lineage>
</organism>
<evidence type="ECO:0000313" key="3">
    <source>
        <dbReference type="Proteomes" id="UP000499080"/>
    </source>
</evidence>
<keyword evidence="3" id="KW-1185">Reference proteome</keyword>
<evidence type="ECO:0000259" key="1">
    <source>
        <dbReference type="Pfam" id="PF16087"/>
    </source>
</evidence>